<dbReference type="InParanoid" id="B4LCJ3"/>
<feature type="compositionally biased region" description="Basic and acidic residues" evidence="8">
    <location>
        <begin position="476"/>
        <end position="494"/>
    </location>
</feature>
<dbReference type="FunFam" id="3.40.640.10:FF:000066">
    <property type="entry name" value="Aspartate aminotransferase"/>
    <property type="match status" value="1"/>
</dbReference>
<dbReference type="PROSITE" id="PS00105">
    <property type="entry name" value="AA_TRANSFER_CLASS_1"/>
    <property type="match status" value="1"/>
</dbReference>
<dbReference type="EMBL" id="CH940647">
    <property type="protein sequence ID" value="EDW69856.2"/>
    <property type="molecule type" value="Genomic_DNA"/>
</dbReference>
<organism evidence="10 11">
    <name type="scientific">Drosophila virilis</name>
    <name type="common">Fruit fly</name>
    <dbReference type="NCBI Taxonomy" id="7244"/>
    <lineage>
        <taxon>Eukaryota</taxon>
        <taxon>Metazoa</taxon>
        <taxon>Ecdysozoa</taxon>
        <taxon>Arthropoda</taxon>
        <taxon>Hexapoda</taxon>
        <taxon>Insecta</taxon>
        <taxon>Pterygota</taxon>
        <taxon>Neoptera</taxon>
        <taxon>Endopterygota</taxon>
        <taxon>Diptera</taxon>
        <taxon>Brachycera</taxon>
        <taxon>Muscomorpha</taxon>
        <taxon>Ephydroidea</taxon>
        <taxon>Drosophilidae</taxon>
        <taxon>Drosophila</taxon>
    </lineage>
</organism>
<evidence type="ECO:0000256" key="2">
    <source>
        <dbReference type="ARBA" id="ARBA00007441"/>
    </source>
</evidence>
<dbReference type="Pfam" id="PF00155">
    <property type="entry name" value="Aminotran_1_2"/>
    <property type="match status" value="1"/>
</dbReference>
<keyword evidence="5 7" id="KW-0808">Transferase</keyword>
<feature type="compositionally biased region" description="Basic and acidic residues" evidence="8">
    <location>
        <begin position="583"/>
        <end position="594"/>
    </location>
</feature>
<evidence type="ECO:0000256" key="3">
    <source>
        <dbReference type="ARBA" id="ARBA00011738"/>
    </source>
</evidence>
<feature type="compositionally biased region" description="Polar residues" evidence="8">
    <location>
        <begin position="573"/>
        <end position="582"/>
    </location>
</feature>
<dbReference type="GO" id="GO:0004069">
    <property type="term" value="F:L-aspartate:2-oxoglutarate aminotransferase activity"/>
    <property type="evidence" value="ECO:0007669"/>
    <property type="project" value="UniProtKB-EC"/>
</dbReference>
<dbReference type="SUPFAM" id="SSF53383">
    <property type="entry name" value="PLP-dependent transferases"/>
    <property type="match status" value="1"/>
</dbReference>
<dbReference type="InterPro" id="IPR004839">
    <property type="entry name" value="Aminotransferase_I/II_large"/>
</dbReference>
<dbReference type="PRINTS" id="PR00799">
    <property type="entry name" value="TRANSAMINASE"/>
</dbReference>
<proteinExistence type="inferred from homology"/>
<dbReference type="Gene3D" id="3.90.1150.10">
    <property type="entry name" value="Aspartate Aminotransferase, domain 1"/>
    <property type="match status" value="1"/>
</dbReference>
<keyword evidence="11" id="KW-1185">Reference proteome</keyword>
<dbReference type="STRING" id="7244.B4LCJ3"/>
<dbReference type="PANTHER" id="PTHR11879:SF55">
    <property type="entry name" value="GLUTAMATE OXALOACETATE TRANSAMINASE 1, ISOFORM B"/>
    <property type="match status" value="1"/>
</dbReference>
<dbReference type="InterPro" id="IPR015422">
    <property type="entry name" value="PyrdxlP-dep_Trfase_small"/>
</dbReference>
<evidence type="ECO:0000313" key="11">
    <source>
        <dbReference type="Proteomes" id="UP000008792"/>
    </source>
</evidence>
<keyword evidence="6" id="KW-0663">Pyridoxal phosphate</keyword>
<gene>
    <name evidence="10" type="primary">Dvir\GJ13488</name>
    <name evidence="10" type="ORF">Dvir_GJ13488</name>
</gene>
<dbReference type="NCBIfam" id="NF006719">
    <property type="entry name" value="PRK09257.1"/>
    <property type="match status" value="1"/>
</dbReference>
<dbReference type="GO" id="GO:0005829">
    <property type="term" value="C:cytosol"/>
    <property type="evidence" value="ECO:0007669"/>
    <property type="project" value="TreeGrafter"/>
</dbReference>
<dbReference type="InterPro" id="IPR015421">
    <property type="entry name" value="PyrdxlP-dep_Trfase_major"/>
</dbReference>
<dbReference type="SMR" id="B4LCJ3"/>
<dbReference type="InterPro" id="IPR015424">
    <property type="entry name" value="PyrdxlP-dep_Trfase"/>
</dbReference>
<comment type="subunit">
    <text evidence="3 7">Homodimer.</text>
</comment>
<evidence type="ECO:0000259" key="9">
    <source>
        <dbReference type="Pfam" id="PF00155"/>
    </source>
</evidence>
<sequence length="861" mass="95252">MVFVMLRYPSHLFASKNSFIKFSSREYSGSDEGQKSVFADIKTAPPIEVFHLTKLFMEDKHEKKVNLGIGAYRTEENKPFVLPVVKKCELEIVKDPKLTHEYLPILGNAEFTKAATELILGKDCKAIEENRIVAAQAISGTGAVRLAAEFMSQIMKRRTCYMPQPTWDNHFSIFKAAGFKHLKHCPYWNAKKQKIDISKLLAALSEAPEGAVVVFQAAAHNPTGMDPTKKQWKQIAEVIKQRKLFPFFDVAYQGFASGDPDRDAWAVRYFVKEGIETLIAQSFSKSMGLYNERIGNLVIVLKDPKHAKAVASQITNLIRNSYSNPPAFGSRIVAKLLTNEENKHIWLQHLSEMSDRVKTMRRELAERLTELETPGTWDHIVKQRGMFSMLALQPAEQCEKLIRDKHIYLLRSGRINICGLNTKNLEYVAESISEVIKDASCAAAGGDNNNEANGSVEKDISENDVNKDIICSTGSGDKDNKEASDSSDRNDNKEAIGSSDMDCNNQVSGSNVMDITEKSIASTDKVNSKEAIGSEDNACTKEIIGSADKDNKKEAIESVDNDCPKQVIGLTDNDFTTKSTGSENKDCTKDITGSTDKDNTKEAIGLADKDYTIQVFSSTDKDCTNEISGLSDMSCTKEITGSTDKDCSKDMIGLIEKPITEEIIGSIDKDCTKDIIGAVEKNKEEIGSSDKDITNEIIDLQYKDNKETIDLTDKDCTKEIIGAVEKDKEEICSSDKDITNELIGSIDMDNKETIGLTDKNCTKDIIGSIENDKESIGSRDKDITKEIIGSIHKENEDEIGSTDKDCTEITGSSDKDDYKMAIGSSDKVIIDASDKDNNMRTCGSSEYTANLESNKGIKSDD</sequence>
<comment type="miscellaneous">
    <text evidence="7">In eukaryotes there are cytoplasmic, mitochondrial and chloroplastic isozymes.</text>
</comment>
<comment type="similarity">
    <text evidence="2">Belongs to the class-I pyridoxal-phosphate-dependent aminotransferase family.</text>
</comment>
<dbReference type="AlphaFoldDB" id="B4LCJ3"/>
<dbReference type="EC" id="2.6.1.1" evidence="7"/>
<dbReference type="InterPro" id="IPR000796">
    <property type="entry name" value="Asp_trans"/>
</dbReference>
<dbReference type="eggNOG" id="KOG1412">
    <property type="taxonomic scope" value="Eukaryota"/>
</dbReference>
<dbReference type="PANTHER" id="PTHR11879">
    <property type="entry name" value="ASPARTATE AMINOTRANSFERASE"/>
    <property type="match status" value="1"/>
</dbReference>
<dbReference type="OrthoDB" id="6752799at2759"/>
<dbReference type="InterPro" id="IPR004838">
    <property type="entry name" value="NHTrfase_class1_PyrdxlP-BS"/>
</dbReference>
<dbReference type="CDD" id="cd00609">
    <property type="entry name" value="AAT_like"/>
    <property type="match status" value="1"/>
</dbReference>
<comment type="cofactor">
    <cofactor evidence="1">
        <name>pyridoxal 5'-phosphate</name>
        <dbReference type="ChEBI" id="CHEBI:597326"/>
    </cofactor>
</comment>
<feature type="region of interest" description="Disordered" evidence="8">
    <location>
        <begin position="468"/>
        <end position="509"/>
    </location>
</feature>
<feature type="domain" description="Aminotransferase class I/classII large" evidence="9">
    <location>
        <begin position="63"/>
        <end position="432"/>
    </location>
</feature>
<evidence type="ECO:0000256" key="5">
    <source>
        <dbReference type="ARBA" id="ARBA00022679"/>
    </source>
</evidence>
<protein>
    <recommendedName>
        <fullName evidence="7">Aspartate aminotransferase</fullName>
        <ecNumber evidence="7">2.6.1.1</ecNumber>
    </recommendedName>
</protein>
<comment type="catalytic activity">
    <reaction evidence="7">
        <text>L-aspartate + 2-oxoglutarate = oxaloacetate + L-glutamate</text>
        <dbReference type="Rhea" id="RHEA:21824"/>
        <dbReference type="ChEBI" id="CHEBI:16452"/>
        <dbReference type="ChEBI" id="CHEBI:16810"/>
        <dbReference type="ChEBI" id="CHEBI:29985"/>
        <dbReference type="ChEBI" id="CHEBI:29991"/>
        <dbReference type="EC" id="2.6.1.1"/>
    </reaction>
</comment>
<reference evidence="10 11" key="1">
    <citation type="journal article" date="2007" name="Nature">
        <title>Evolution of genes and genomes on the Drosophila phylogeny.</title>
        <authorList>
            <consortium name="Drosophila 12 Genomes Consortium"/>
            <person name="Clark A.G."/>
            <person name="Eisen M.B."/>
            <person name="Smith D.R."/>
            <person name="Bergman C.M."/>
            <person name="Oliver B."/>
            <person name="Markow T.A."/>
            <person name="Kaufman T.C."/>
            <person name="Kellis M."/>
            <person name="Gelbart W."/>
            <person name="Iyer V.N."/>
            <person name="Pollard D.A."/>
            <person name="Sackton T.B."/>
            <person name="Larracuente A.M."/>
            <person name="Singh N.D."/>
            <person name="Abad J.P."/>
            <person name="Abt D.N."/>
            <person name="Adryan B."/>
            <person name="Aguade M."/>
            <person name="Akashi H."/>
            <person name="Anderson W.W."/>
            <person name="Aquadro C.F."/>
            <person name="Ardell D.H."/>
            <person name="Arguello R."/>
            <person name="Artieri C.G."/>
            <person name="Barbash D.A."/>
            <person name="Barker D."/>
            <person name="Barsanti P."/>
            <person name="Batterham P."/>
            <person name="Batzoglou S."/>
            <person name="Begun D."/>
            <person name="Bhutkar A."/>
            <person name="Blanco E."/>
            <person name="Bosak S.A."/>
            <person name="Bradley R.K."/>
            <person name="Brand A.D."/>
            <person name="Brent M.R."/>
            <person name="Brooks A.N."/>
            <person name="Brown R.H."/>
            <person name="Butlin R.K."/>
            <person name="Caggese C."/>
            <person name="Calvi B.R."/>
            <person name="Bernardo de Carvalho A."/>
            <person name="Caspi A."/>
            <person name="Castrezana S."/>
            <person name="Celniker S.E."/>
            <person name="Chang J.L."/>
            <person name="Chapple C."/>
            <person name="Chatterji S."/>
            <person name="Chinwalla A."/>
            <person name="Civetta A."/>
            <person name="Clifton S.W."/>
            <person name="Comeron J.M."/>
            <person name="Costello J.C."/>
            <person name="Coyne J.A."/>
            <person name="Daub J."/>
            <person name="David R.G."/>
            <person name="Delcher A.L."/>
            <person name="Delehaunty K."/>
            <person name="Do C.B."/>
            <person name="Ebling H."/>
            <person name="Edwards K."/>
            <person name="Eickbush T."/>
            <person name="Evans J.D."/>
            <person name="Filipski A."/>
            <person name="Findeiss S."/>
            <person name="Freyhult E."/>
            <person name="Fulton L."/>
            <person name="Fulton R."/>
            <person name="Garcia A.C."/>
            <person name="Gardiner A."/>
            <person name="Garfield D.A."/>
            <person name="Garvin B.E."/>
            <person name="Gibson G."/>
            <person name="Gilbert D."/>
            <person name="Gnerre S."/>
            <person name="Godfrey J."/>
            <person name="Good R."/>
            <person name="Gotea V."/>
            <person name="Gravely B."/>
            <person name="Greenberg A.J."/>
            <person name="Griffiths-Jones S."/>
            <person name="Gross S."/>
            <person name="Guigo R."/>
            <person name="Gustafson E.A."/>
            <person name="Haerty W."/>
            <person name="Hahn M.W."/>
            <person name="Halligan D.L."/>
            <person name="Halpern A.L."/>
            <person name="Halter G.M."/>
            <person name="Han M.V."/>
            <person name="Heger A."/>
            <person name="Hillier L."/>
            <person name="Hinrichs A.S."/>
            <person name="Holmes I."/>
            <person name="Hoskins R.A."/>
            <person name="Hubisz M.J."/>
            <person name="Hultmark D."/>
            <person name="Huntley M.A."/>
            <person name="Jaffe D.B."/>
            <person name="Jagadeeshan S."/>
            <person name="Jeck W.R."/>
            <person name="Johnson J."/>
            <person name="Jones C.D."/>
            <person name="Jordan W.C."/>
            <person name="Karpen G.H."/>
            <person name="Kataoka E."/>
            <person name="Keightley P.D."/>
            <person name="Kheradpour P."/>
            <person name="Kirkness E.F."/>
            <person name="Koerich L.B."/>
            <person name="Kristiansen K."/>
            <person name="Kudrna D."/>
            <person name="Kulathinal R.J."/>
            <person name="Kumar S."/>
            <person name="Kwok R."/>
            <person name="Lander E."/>
            <person name="Langley C.H."/>
            <person name="Lapoint R."/>
            <person name="Lazzaro B.P."/>
            <person name="Lee S.J."/>
            <person name="Levesque L."/>
            <person name="Li R."/>
            <person name="Lin C.F."/>
            <person name="Lin M.F."/>
            <person name="Lindblad-Toh K."/>
            <person name="Llopart A."/>
            <person name="Long M."/>
            <person name="Low L."/>
            <person name="Lozovsky E."/>
            <person name="Lu J."/>
            <person name="Luo M."/>
            <person name="Machado C.A."/>
            <person name="Makalowski W."/>
            <person name="Marzo M."/>
            <person name="Matsuda M."/>
            <person name="Matzkin L."/>
            <person name="McAllister B."/>
            <person name="McBride C.S."/>
            <person name="McKernan B."/>
            <person name="McKernan K."/>
            <person name="Mendez-Lago M."/>
            <person name="Minx P."/>
            <person name="Mollenhauer M.U."/>
            <person name="Montooth K."/>
            <person name="Mount S.M."/>
            <person name="Mu X."/>
            <person name="Myers E."/>
            <person name="Negre B."/>
            <person name="Newfeld S."/>
            <person name="Nielsen R."/>
            <person name="Noor M.A."/>
            <person name="O'Grady P."/>
            <person name="Pachter L."/>
            <person name="Papaceit M."/>
            <person name="Parisi M.J."/>
            <person name="Parisi M."/>
            <person name="Parts L."/>
            <person name="Pedersen J.S."/>
            <person name="Pesole G."/>
            <person name="Phillippy A.M."/>
            <person name="Ponting C.P."/>
            <person name="Pop M."/>
            <person name="Porcelli D."/>
            <person name="Powell J.R."/>
            <person name="Prohaska S."/>
            <person name="Pruitt K."/>
            <person name="Puig M."/>
            <person name="Quesneville H."/>
            <person name="Ram K.R."/>
            <person name="Rand D."/>
            <person name="Rasmussen M.D."/>
            <person name="Reed L.K."/>
            <person name="Reenan R."/>
            <person name="Reily A."/>
            <person name="Remington K.A."/>
            <person name="Rieger T.T."/>
            <person name="Ritchie M.G."/>
            <person name="Robin C."/>
            <person name="Rogers Y.H."/>
            <person name="Rohde C."/>
            <person name="Rozas J."/>
            <person name="Rubenfield M.J."/>
            <person name="Ruiz A."/>
            <person name="Russo S."/>
            <person name="Salzberg S.L."/>
            <person name="Sanchez-Gracia A."/>
            <person name="Saranga D.J."/>
            <person name="Sato H."/>
            <person name="Schaeffer S.W."/>
            <person name="Schatz M.C."/>
            <person name="Schlenke T."/>
            <person name="Schwartz R."/>
            <person name="Segarra C."/>
            <person name="Singh R.S."/>
            <person name="Sirot L."/>
            <person name="Sirota M."/>
            <person name="Sisneros N.B."/>
            <person name="Smith C.D."/>
            <person name="Smith T.F."/>
            <person name="Spieth J."/>
            <person name="Stage D.E."/>
            <person name="Stark A."/>
            <person name="Stephan W."/>
            <person name="Strausberg R.L."/>
            <person name="Strempel S."/>
            <person name="Sturgill D."/>
            <person name="Sutton G."/>
            <person name="Sutton G.G."/>
            <person name="Tao W."/>
            <person name="Teichmann S."/>
            <person name="Tobari Y.N."/>
            <person name="Tomimura Y."/>
            <person name="Tsolas J.M."/>
            <person name="Valente V.L."/>
            <person name="Venter E."/>
            <person name="Venter J.C."/>
            <person name="Vicario S."/>
            <person name="Vieira F.G."/>
            <person name="Vilella A.J."/>
            <person name="Villasante A."/>
            <person name="Walenz B."/>
            <person name="Wang J."/>
            <person name="Wasserman M."/>
            <person name="Watts T."/>
            <person name="Wilson D."/>
            <person name="Wilson R.K."/>
            <person name="Wing R.A."/>
            <person name="Wolfner M.F."/>
            <person name="Wong A."/>
            <person name="Wong G.K."/>
            <person name="Wu C.I."/>
            <person name="Wu G."/>
            <person name="Yamamoto D."/>
            <person name="Yang H.P."/>
            <person name="Yang S.P."/>
            <person name="Yorke J.A."/>
            <person name="Yoshida K."/>
            <person name="Zdobnov E."/>
            <person name="Zhang P."/>
            <person name="Zhang Y."/>
            <person name="Zimin A.V."/>
            <person name="Baldwin J."/>
            <person name="Abdouelleil A."/>
            <person name="Abdulkadir J."/>
            <person name="Abebe A."/>
            <person name="Abera B."/>
            <person name="Abreu J."/>
            <person name="Acer S.C."/>
            <person name="Aftuck L."/>
            <person name="Alexander A."/>
            <person name="An P."/>
            <person name="Anderson E."/>
            <person name="Anderson S."/>
            <person name="Arachi H."/>
            <person name="Azer M."/>
            <person name="Bachantsang P."/>
            <person name="Barry A."/>
            <person name="Bayul T."/>
            <person name="Berlin A."/>
            <person name="Bessette D."/>
            <person name="Bloom T."/>
            <person name="Blye J."/>
            <person name="Boguslavskiy L."/>
            <person name="Bonnet C."/>
            <person name="Boukhgalter B."/>
            <person name="Bourzgui I."/>
            <person name="Brown A."/>
            <person name="Cahill P."/>
            <person name="Channer S."/>
            <person name="Cheshatsang Y."/>
            <person name="Chuda L."/>
            <person name="Citroen M."/>
            <person name="Collymore A."/>
            <person name="Cooke P."/>
            <person name="Costello M."/>
            <person name="D'Aco K."/>
            <person name="Daza R."/>
            <person name="De Haan G."/>
            <person name="DeGray S."/>
            <person name="DeMaso C."/>
            <person name="Dhargay N."/>
            <person name="Dooley K."/>
            <person name="Dooley E."/>
            <person name="Doricent M."/>
            <person name="Dorje P."/>
            <person name="Dorjee K."/>
            <person name="Dupes A."/>
            <person name="Elong R."/>
            <person name="Falk J."/>
            <person name="Farina A."/>
            <person name="Faro S."/>
            <person name="Ferguson D."/>
            <person name="Fisher S."/>
            <person name="Foley C.D."/>
            <person name="Franke A."/>
            <person name="Friedrich D."/>
            <person name="Gadbois L."/>
            <person name="Gearin G."/>
            <person name="Gearin C.R."/>
            <person name="Giannoukos G."/>
            <person name="Goode T."/>
            <person name="Graham J."/>
            <person name="Grandbois E."/>
            <person name="Grewal S."/>
            <person name="Gyaltsen K."/>
            <person name="Hafez N."/>
            <person name="Hagos B."/>
            <person name="Hall J."/>
            <person name="Henson C."/>
            <person name="Hollinger A."/>
            <person name="Honan T."/>
            <person name="Huard M.D."/>
            <person name="Hughes L."/>
            <person name="Hurhula B."/>
            <person name="Husby M.E."/>
            <person name="Kamat A."/>
            <person name="Kanga B."/>
            <person name="Kashin S."/>
            <person name="Khazanovich D."/>
            <person name="Kisner P."/>
            <person name="Lance K."/>
            <person name="Lara M."/>
            <person name="Lee W."/>
            <person name="Lennon N."/>
            <person name="Letendre F."/>
            <person name="LeVine R."/>
            <person name="Lipovsky A."/>
            <person name="Liu X."/>
            <person name="Liu J."/>
            <person name="Liu S."/>
            <person name="Lokyitsang T."/>
            <person name="Lokyitsang Y."/>
            <person name="Lubonja R."/>
            <person name="Lui A."/>
            <person name="MacDonald P."/>
            <person name="Magnisalis V."/>
            <person name="Maru K."/>
            <person name="Matthews C."/>
            <person name="McCusker W."/>
            <person name="McDonough S."/>
            <person name="Mehta T."/>
            <person name="Meldrim J."/>
            <person name="Meneus L."/>
            <person name="Mihai O."/>
            <person name="Mihalev A."/>
            <person name="Mihova T."/>
            <person name="Mittelman R."/>
            <person name="Mlenga V."/>
            <person name="Montmayeur A."/>
            <person name="Mulrain L."/>
            <person name="Navidi A."/>
            <person name="Naylor J."/>
            <person name="Negash T."/>
            <person name="Nguyen T."/>
            <person name="Nguyen N."/>
            <person name="Nicol R."/>
            <person name="Norbu C."/>
            <person name="Norbu N."/>
            <person name="Novod N."/>
            <person name="O'Neill B."/>
            <person name="Osman S."/>
            <person name="Markiewicz E."/>
            <person name="Oyono O.L."/>
            <person name="Patti C."/>
            <person name="Phunkhang P."/>
            <person name="Pierre F."/>
            <person name="Priest M."/>
            <person name="Raghuraman S."/>
            <person name="Rege F."/>
            <person name="Reyes R."/>
            <person name="Rise C."/>
            <person name="Rogov P."/>
            <person name="Ross K."/>
            <person name="Ryan E."/>
            <person name="Settipalli S."/>
            <person name="Shea T."/>
            <person name="Sherpa N."/>
            <person name="Shi L."/>
            <person name="Shih D."/>
            <person name="Sparrow T."/>
            <person name="Spaulding J."/>
            <person name="Stalker J."/>
            <person name="Stange-Thomann N."/>
            <person name="Stavropoulos S."/>
            <person name="Stone C."/>
            <person name="Strader C."/>
            <person name="Tesfaye S."/>
            <person name="Thomson T."/>
            <person name="Thoulutsang Y."/>
            <person name="Thoulutsang D."/>
            <person name="Topham K."/>
            <person name="Topping I."/>
            <person name="Tsamla T."/>
            <person name="Vassiliev H."/>
            <person name="Vo A."/>
            <person name="Wangchuk T."/>
            <person name="Wangdi T."/>
            <person name="Weiand M."/>
            <person name="Wilkinson J."/>
            <person name="Wilson A."/>
            <person name="Yadav S."/>
            <person name="Young G."/>
            <person name="Yu Q."/>
            <person name="Zembek L."/>
            <person name="Zhong D."/>
            <person name="Zimmer A."/>
            <person name="Zwirko Z."/>
            <person name="Jaffe D.B."/>
            <person name="Alvarez P."/>
            <person name="Brockman W."/>
            <person name="Butler J."/>
            <person name="Chin C."/>
            <person name="Gnerre S."/>
            <person name="Grabherr M."/>
            <person name="Kleber M."/>
            <person name="Mauceli E."/>
            <person name="MacCallum I."/>
        </authorList>
    </citation>
    <scope>NUCLEOTIDE SEQUENCE [LARGE SCALE GENOMIC DNA]</scope>
    <source>
        <strain evidence="11">Tucson 15010-1051.87</strain>
    </source>
</reference>
<evidence type="ECO:0000256" key="4">
    <source>
        <dbReference type="ARBA" id="ARBA00022576"/>
    </source>
</evidence>
<evidence type="ECO:0000256" key="7">
    <source>
        <dbReference type="RuleBase" id="RU000480"/>
    </source>
</evidence>
<accession>B4LCJ3</accession>
<evidence type="ECO:0000256" key="1">
    <source>
        <dbReference type="ARBA" id="ARBA00001933"/>
    </source>
</evidence>
<evidence type="ECO:0000313" key="10">
    <source>
        <dbReference type="EMBL" id="EDW69856.2"/>
    </source>
</evidence>
<evidence type="ECO:0000256" key="8">
    <source>
        <dbReference type="SAM" id="MobiDB-lite"/>
    </source>
</evidence>
<feature type="region of interest" description="Disordered" evidence="8">
    <location>
        <begin position="572"/>
        <end position="594"/>
    </location>
</feature>
<dbReference type="KEGG" id="dvi:6624254"/>
<dbReference type="HOGENOM" id="CLU_343111_0_0_1"/>
<dbReference type="Gene3D" id="3.40.640.10">
    <property type="entry name" value="Type I PLP-dependent aspartate aminotransferase-like (Major domain)"/>
    <property type="match status" value="1"/>
</dbReference>
<evidence type="ECO:0000256" key="6">
    <source>
        <dbReference type="ARBA" id="ARBA00022898"/>
    </source>
</evidence>
<dbReference type="Proteomes" id="UP000008792">
    <property type="component" value="Unassembled WGS sequence"/>
</dbReference>
<dbReference type="GO" id="GO:0006532">
    <property type="term" value="P:aspartate biosynthetic process"/>
    <property type="evidence" value="ECO:0007669"/>
    <property type="project" value="TreeGrafter"/>
</dbReference>
<dbReference type="GO" id="GO:0030170">
    <property type="term" value="F:pyridoxal phosphate binding"/>
    <property type="evidence" value="ECO:0007669"/>
    <property type="project" value="InterPro"/>
</dbReference>
<name>B4LCJ3_DROVI</name>
<keyword evidence="4 7" id="KW-0032">Aminotransferase</keyword>